<dbReference type="FunFam" id="1.25.40.10:FF:000344">
    <property type="entry name" value="Pentatricopeptide repeat-containing protein"/>
    <property type="match status" value="1"/>
</dbReference>
<dbReference type="GO" id="GO:0003723">
    <property type="term" value="F:RNA binding"/>
    <property type="evidence" value="ECO:0007669"/>
    <property type="project" value="InterPro"/>
</dbReference>
<dbReference type="OMA" id="DMFGKCK"/>
<feature type="repeat" description="PPR" evidence="2">
    <location>
        <begin position="277"/>
        <end position="311"/>
    </location>
</feature>
<dbReference type="Pfam" id="PF01535">
    <property type="entry name" value="PPR"/>
    <property type="match status" value="4"/>
</dbReference>
<dbReference type="SUPFAM" id="SSF48452">
    <property type="entry name" value="TPR-like"/>
    <property type="match status" value="1"/>
</dbReference>
<dbReference type="GO" id="GO:0009451">
    <property type="term" value="P:RNA modification"/>
    <property type="evidence" value="ECO:0007669"/>
    <property type="project" value="InterPro"/>
</dbReference>
<protein>
    <recommendedName>
        <fullName evidence="3">DYW domain-containing protein</fullName>
    </recommendedName>
</protein>
<accession>A0A5P1EJB6</accession>
<feature type="repeat" description="PPR" evidence="2">
    <location>
        <begin position="378"/>
        <end position="412"/>
    </location>
</feature>
<keyword evidence="5" id="KW-1185">Reference proteome</keyword>
<evidence type="ECO:0000259" key="3">
    <source>
        <dbReference type="Pfam" id="PF14432"/>
    </source>
</evidence>
<dbReference type="Gene3D" id="1.25.40.10">
    <property type="entry name" value="Tetratricopeptide repeat domain"/>
    <property type="match status" value="3"/>
</dbReference>
<evidence type="ECO:0000256" key="1">
    <source>
        <dbReference type="ARBA" id="ARBA00022737"/>
    </source>
</evidence>
<dbReference type="GO" id="GO:0008270">
    <property type="term" value="F:zinc ion binding"/>
    <property type="evidence" value="ECO:0007669"/>
    <property type="project" value="InterPro"/>
</dbReference>
<dbReference type="InterPro" id="IPR011990">
    <property type="entry name" value="TPR-like_helical_dom_sf"/>
</dbReference>
<dbReference type="InterPro" id="IPR046848">
    <property type="entry name" value="E_motif"/>
</dbReference>
<dbReference type="FunFam" id="1.25.40.10:FF:000090">
    <property type="entry name" value="Pentatricopeptide repeat-containing protein, chloroplastic"/>
    <property type="match status" value="1"/>
</dbReference>
<proteinExistence type="predicted"/>
<sequence length="685" mass="76891">MNQILPKMPASFIGQFKSYLNCGQLNQARNLFDKIPNPNIYSSTLLISAYTKQNRPLDSIQLYQNLRKEKKLQPDNLLLLSITKACALLSDPIKAKEIHKDVIGFGFKSDLPLGNALIEMYGKCGLISEAQQLFDELPVKDVITWTSLILSYKNCKQFREGLGVFREMLISGPKLNSVTLLSVLAISSKLKSLKFGREIHCFVIRNGFEDNMFIGSGLVDIYSKCLITHDARIVFDGMRSKDVVSWNVILSAYSLNGDLDEALRLFDKMKVDGVLLNSASWNSMISGCVQNGRIERALQFFAQMQDSGTKPNHITIASILPACTGMESIRGGREIHGYVYRNAFIKDIIIDTGLVLMYAKCGDLNTSRLVFDQMPRKDIIAWNTMIVANSMHGCGKETLTLFDKMIESGIRPDAVTFSGVLSGCSHSQLVDKARQSFSSMEREYGLNPDADHYASMVDVLSRAGYLNEAYEFIQNMPVEPTPSAWGALLNGCKVYKNTELGKIAGEVLLDIEPQNPGNYLSLLNIFVGAKMYDDASRIRMLMNDRGIRKEPGCSWVQIKNKVYTFVKGDDRFAMRNEVYGFLKETRRKMRVEGYMPDTDIVLQDVDGEEKEEVLCSHSEKLAVAFAILNLDRGEVIRVFKNLRICGDCHGVISFMAKSIGVCITVRDSVRFHHFKDGSCSCKNLW</sequence>
<dbReference type="Gramene" id="ONK64879">
    <property type="protein sequence ID" value="ONK64879"/>
    <property type="gene ID" value="A4U43_C07F30950"/>
</dbReference>
<dbReference type="EMBL" id="CM007387">
    <property type="protein sequence ID" value="ONK64879.1"/>
    <property type="molecule type" value="Genomic_DNA"/>
</dbReference>
<dbReference type="FunFam" id="1.25.40.10:FF:000393">
    <property type="entry name" value="Pentatricopeptide repeat-containing protein At1g20230"/>
    <property type="match status" value="1"/>
</dbReference>
<name>A0A5P1EJB6_ASPOF</name>
<feature type="domain" description="DYW" evidence="3">
    <location>
        <begin position="593"/>
        <end position="685"/>
    </location>
</feature>
<dbReference type="InterPro" id="IPR032867">
    <property type="entry name" value="DYW_dom"/>
</dbReference>
<dbReference type="PANTHER" id="PTHR47926:SF426">
    <property type="entry name" value="TETRATRICOPEPTIDE-LIKE HELICAL DOMAIN SUPERFAMILY, DYW DOMAIN-CONTAINING PROTEIN"/>
    <property type="match status" value="1"/>
</dbReference>
<keyword evidence="1" id="KW-0677">Repeat</keyword>
<evidence type="ECO:0000256" key="2">
    <source>
        <dbReference type="PROSITE-ProRule" id="PRU00708"/>
    </source>
</evidence>
<feature type="repeat" description="PPR" evidence="2">
    <location>
        <begin position="141"/>
        <end position="175"/>
    </location>
</feature>
<dbReference type="PANTHER" id="PTHR47926">
    <property type="entry name" value="PENTATRICOPEPTIDE REPEAT-CONTAINING PROTEIN"/>
    <property type="match status" value="1"/>
</dbReference>
<dbReference type="NCBIfam" id="TIGR00756">
    <property type="entry name" value="PPR"/>
    <property type="match status" value="3"/>
</dbReference>
<dbReference type="Proteomes" id="UP000243459">
    <property type="component" value="Chromosome 7"/>
</dbReference>
<dbReference type="InterPro" id="IPR046960">
    <property type="entry name" value="PPR_At4g14850-like_plant"/>
</dbReference>
<gene>
    <name evidence="4" type="ORF">A4U43_C07F30950</name>
</gene>
<feature type="repeat" description="PPR" evidence="2">
    <location>
        <begin position="242"/>
        <end position="276"/>
    </location>
</feature>
<dbReference type="AlphaFoldDB" id="A0A5P1EJB6"/>
<evidence type="ECO:0000313" key="4">
    <source>
        <dbReference type="EMBL" id="ONK64879.1"/>
    </source>
</evidence>
<dbReference type="Pfam" id="PF13041">
    <property type="entry name" value="PPR_2"/>
    <property type="match status" value="2"/>
</dbReference>
<dbReference type="Pfam" id="PF14432">
    <property type="entry name" value="DYW_deaminase"/>
    <property type="match status" value="1"/>
</dbReference>
<evidence type="ECO:0000313" key="5">
    <source>
        <dbReference type="Proteomes" id="UP000243459"/>
    </source>
</evidence>
<reference evidence="5" key="1">
    <citation type="journal article" date="2017" name="Nat. Commun.">
        <title>The asparagus genome sheds light on the origin and evolution of a young Y chromosome.</title>
        <authorList>
            <person name="Harkess A."/>
            <person name="Zhou J."/>
            <person name="Xu C."/>
            <person name="Bowers J.E."/>
            <person name="Van der Hulst R."/>
            <person name="Ayyampalayam S."/>
            <person name="Mercati F."/>
            <person name="Riccardi P."/>
            <person name="McKain M.R."/>
            <person name="Kakrana A."/>
            <person name="Tang H."/>
            <person name="Ray J."/>
            <person name="Groenendijk J."/>
            <person name="Arikit S."/>
            <person name="Mathioni S.M."/>
            <person name="Nakano M."/>
            <person name="Shan H."/>
            <person name="Telgmann-Rauber A."/>
            <person name="Kanno A."/>
            <person name="Yue Z."/>
            <person name="Chen H."/>
            <person name="Li W."/>
            <person name="Chen Y."/>
            <person name="Xu X."/>
            <person name="Zhang Y."/>
            <person name="Luo S."/>
            <person name="Chen H."/>
            <person name="Gao J."/>
            <person name="Mao Z."/>
            <person name="Pires J.C."/>
            <person name="Luo M."/>
            <person name="Kudrna D."/>
            <person name="Wing R.A."/>
            <person name="Meyers B.C."/>
            <person name="Yi K."/>
            <person name="Kong H."/>
            <person name="Lavrijsen P."/>
            <person name="Sunseri F."/>
            <person name="Falavigna A."/>
            <person name="Ye Y."/>
            <person name="Leebens-Mack J.H."/>
            <person name="Chen G."/>
        </authorList>
    </citation>
    <scope>NUCLEOTIDE SEQUENCE [LARGE SCALE GENOMIC DNA]</scope>
    <source>
        <strain evidence="5">cv. DH0086</strain>
    </source>
</reference>
<dbReference type="Pfam" id="PF20431">
    <property type="entry name" value="E_motif"/>
    <property type="match status" value="1"/>
</dbReference>
<dbReference type="PROSITE" id="PS51375">
    <property type="entry name" value="PPR"/>
    <property type="match status" value="4"/>
</dbReference>
<organism evidence="4 5">
    <name type="scientific">Asparagus officinalis</name>
    <name type="common">Garden asparagus</name>
    <dbReference type="NCBI Taxonomy" id="4686"/>
    <lineage>
        <taxon>Eukaryota</taxon>
        <taxon>Viridiplantae</taxon>
        <taxon>Streptophyta</taxon>
        <taxon>Embryophyta</taxon>
        <taxon>Tracheophyta</taxon>
        <taxon>Spermatophyta</taxon>
        <taxon>Magnoliopsida</taxon>
        <taxon>Liliopsida</taxon>
        <taxon>Asparagales</taxon>
        <taxon>Asparagaceae</taxon>
        <taxon>Asparagoideae</taxon>
        <taxon>Asparagus</taxon>
    </lineage>
</organism>
<dbReference type="InterPro" id="IPR002885">
    <property type="entry name" value="PPR_rpt"/>
</dbReference>